<evidence type="ECO:0000313" key="2">
    <source>
        <dbReference type="Proteomes" id="UP000828048"/>
    </source>
</evidence>
<proteinExistence type="predicted"/>
<name>A0ACB7XTJ2_9ERIC</name>
<sequence length="210" mass="24021">MPMARPLPQFPQPTRPAFSYDIDPVPFPFPVLPEQEYHHPESLSVPKPEFCSESRDAESEVPVHTSDHDDTNLSISLSPPTGKTPKSEKEAVDELLMILVECMEELNTRSRETLLRKFFSEIEREKQLEQFIVERLKQSRVKAISELCDKLPKKESDDHDSKFSDTEAEPPVLTRSISESVEELSQKLERFKVKTLDLGGAVVKEEESKK</sequence>
<evidence type="ECO:0000313" key="1">
    <source>
        <dbReference type="EMBL" id="KAH7844329.1"/>
    </source>
</evidence>
<keyword evidence="2" id="KW-1185">Reference proteome</keyword>
<accession>A0ACB7XTJ2</accession>
<reference evidence="1 2" key="1">
    <citation type="journal article" date="2021" name="Hortic Res">
        <title>High-quality reference genome and annotation aids understanding of berry development for evergreen blueberry (Vaccinium darrowii).</title>
        <authorList>
            <person name="Yu J."/>
            <person name="Hulse-Kemp A.M."/>
            <person name="Babiker E."/>
            <person name="Staton M."/>
        </authorList>
    </citation>
    <scope>NUCLEOTIDE SEQUENCE [LARGE SCALE GENOMIC DNA]</scope>
    <source>
        <strain evidence="2">cv. NJ 8807/NJ 8810</strain>
        <tissue evidence="1">Young leaf</tissue>
    </source>
</reference>
<dbReference type="Proteomes" id="UP000828048">
    <property type="component" value="Chromosome 1"/>
</dbReference>
<dbReference type="EMBL" id="CM037151">
    <property type="protein sequence ID" value="KAH7844329.1"/>
    <property type="molecule type" value="Genomic_DNA"/>
</dbReference>
<comment type="caution">
    <text evidence="1">The sequence shown here is derived from an EMBL/GenBank/DDBJ whole genome shotgun (WGS) entry which is preliminary data.</text>
</comment>
<gene>
    <name evidence="1" type="ORF">Vadar_026880</name>
</gene>
<protein>
    <submittedName>
        <fullName evidence="1">Uncharacterized protein</fullName>
    </submittedName>
</protein>
<organism evidence="1 2">
    <name type="scientific">Vaccinium darrowii</name>
    <dbReference type="NCBI Taxonomy" id="229202"/>
    <lineage>
        <taxon>Eukaryota</taxon>
        <taxon>Viridiplantae</taxon>
        <taxon>Streptophyta</taxon>
        <taxon>Embryophyta</taxon>
        <taxon>Tracheophyta</taxon>
        <taxon>Spermatophyta</taxon>
        <taxon>Magnoliopsida</taxon>
        <taxon>eudicotyledons</taxon>
        <taxon>Gunneridae</taxon>
        <taxon>Pentapetalae</taxon>
        <taxon>asterids</taxon>
        <taxon>Ericales</taxon>
        <taxon>Ericaceae</taxon>
        <taxon>Vaccinioideae</taxon>
        <taxon>Vaccinieae</taxon>
        <taxon>Vaccinium</taxon>
    </lineage>
</organism>